<dbReference type="GO" id="GO:0016887">
    <property type="term" value="F:ATP hydrolysis activity"/>
    <property type="evidence" value="ECO:0007669"/>
    <property type="project" value="InterPro"/>
</dbReference>
<comment type="caution">
    <text evidence="4">The sequence shown here is derived from an EMBL/GenBank/DDBJ whole genome shotgun (WGS) entry which is preliminary data.</text>
</comment>
<accession>A0A840U8X2</accession>
<feature type="domain" description="ABC transporter" evidence="3">
    <location>
        <begin position="3"/>
        <end position="206"/>
    </location>
</feature>
<dbReference type="PANTHER" id="PTHR43119:SF1">
    <property type="entry name" value="ABC TRANSPORTER DOMAIN-CONTAINING PROTEIN"/>
    <property type="match status" value="1"/>
</dbReference>
<dbReference type="PANTHER" id="PTHR43119">
    <property type="entry name" value="ABC TRANSPORT PROTEIN ATP-BINDING COMPONENT-RELATED"/>
    <property type="match status" value="1"/>
</dbReference>
<evidence type="ECO:0000313" key="4">
    <source>
        <dbReference type="EMBL" id="MBB5321422.1"/>
    </source>
</evidence>
<dbReference type="InterPro" id="IPR027417">
    <property type="entry name" value="P-loop_NTPase"/>
</dbReference>
<keyword evidence="1" id="KW-0547">Nucleotide-binding</keyword>
<reference evidence="4 5" key="1">
    <citation type="submission" date="2020-08" db="EMBL/GenBank/DDBJ databases">
        <title>Genomic Encyclopedia of Type Strains, Phase IV (KMG-IV): sequencing the most valuable type-strain genomes for metagenomic binning, comparative biology and taxonomic classification.</title>
        <authorList>
            <person name="Goeker M."/>
        </authorList>
    </citation>
    <scope>NUCLEOTIDE SEQUENCE [LARGE SCALE GENOMIC DNA]</scope>
    <source>
        <strain evidence="4 5">DSM 22359</strain>
    </source>
</reference>
<dbReference type="RefSeq" id="WP_183702837.1">
    <property type="nucleotide sequence ID" value="NZ_JACHFE010000004.1"/>
</dbReference>
<evidence type="ECO:0000313" key="5">
    <source>
        <dbReference type="Proteomes" id="UP000591735"/>
    </source>
</evidence>
<dbReference type="Gene3D" id="3.40.50.300">
    <property type="entry name" value="P-loop containing nucleotide triphosphate hydrolases"/>
    <property type="match status" value="1"/>
</dbReference>
<sequence>MEHAVMDLCLQEVSVGALRGVSLTIGSGEVTCLSGPSGSGKSRLLRAVADLDPHDGRIFLGEDEQNAMPANRWREQVIMVPADSQWWYDAVGDHGVDRDDAMIDRVPGMGREVLDWPVNRLSSGERQRLALWRALVRNPRALLLDEPTANLDDDMAEAVERWLLDEIRRRQMAVLWVAHDRAQIHRVADHHVAICGSALEARDAGD</sequence>
<dbReference type="Proteomes" id="UP000591735">
    <property type="component" value="Unassembled WGS sequence"/>
</dbReference>
<dbReference type="Pfam" id="PF00005">
    <property type="entry name" value="ABC_tran"/>
    <property type="match status" value="1"/>
</dbReference>
<dbReference type="PROSITE" id="PS50893">
    <property type="entry name" value="ABC_TRANSPORTER_2"/>
    <property type="match status" value="1"/>
</dbReference>
<organism evidence="4 5">
    <name type="scientific">Marinobacter oulmenensis</name>
    <dbReference type="NCBI Taxonomy" id="643747"/>
    <lineage>
        <taxon>Bacteria</taxon>
        <taxon>Pseudomonadati</taxon>
        <taxon>Pseudomonadota</taxon>
        <taxon>Gammaproteobacteria</taxon>
        <taxon>Pseudomonadales</taxon>
        <taxon>Marinobacteraceae</taxon>
        <taxon>Marinobacter</taxon>
    </lineage>
</organism>
<dbReference type="EMBL" id="JACHFE010000004">
    <property type="protein sequence ID" value="MBB5321422.1"/>
    <property type="molecule type" value="Genomic_DNA"/>
</dbReference>
<evidence type="ECO:0000256" key="2">
    <source>
        <dbReference type="ARBA" id="ARBA00022840"/>
    </source>
</evidence>
<gene>
    <name evidence="4" type="ORF">HNR38_001911</name>
</gene>
<dbReference type="GO" id="GO:0005524">
    <property type="term" value="F:ATP binding"/>
    <property type="evidence" value="ECO:0007669"/>
    <property type="project" value="UniProtKB-KW"/>
</dbReference>
<dbReference type="InterPro" id="IPR003439">
    <property type="entry name" value="ABC_transporter-like_ATP-bd"/>
</dbReference>
<dbReference type="SMART" id="SM00382">
    <property type="entry name" value="AAA"/>
    <property type="match status" value="1"/>
</dbReference>
<protein>
    <submittedName>
        <fullName evidence="4">ABC-type iron transport system FetAB ATPase subunit</fullName>
    </submittedName>
</protein>
<dbReference type="SUPFAM" id="SSF52540">
    <property type="entry name" value="P-loop containing nucleoside triphosphate hydrolases"/>
    <property type="match status" value="1"/>
</dbReference>
<keyword evidence="5" id="KW-1185">Reference proteome</keyword>
<keyword evidence="2" id="KW-0067">ATP-binding</keyword>
<evidence type="ECO:0000259" key="3">
    <source>
        <dbReference type="PROSITE" id="PS50893"/>
    </source>
</evidence>
<evidence type="ECO:0000256" key="1">
    <source>
        <dbReference type="ARBA" id="ARBA00022741"/>
    </source>
</evidence>
<dbReference type="AlphaFoldDB" id="A0A840U8X2"/>
<proteinExistence type="predicted"/>
<name>A0A840U8X2_9GAMM</name>
<dbReference type="InterPro" id="IPR003593">
    <property type="entry name" value="AAA+_ATPase"/>
</dbReference>